<sequence length="156" mass="17728">MSEIDEIKARTEKISRQQLRAETSGGGRSTQYEVFKKVALELPAGGDAAKITELTESQVSSIRTQVNYLNDDDAEEKEFVATRRKMKNDAGEDIEDEDGNQLYDLYISHEETEEATNVEQQESQDSEEVKPPQSDGDEQDEYESEAEKAFDEMFDE</sequence>
<dbReference type="EMBL" id="JANUBB010000007">
    <property type="protein sequence ID" value="MCS3952025.1"/>
    <property type="molecule type" value="Genomic_DNA"/>
</dbReference>
<evidence type="ECO:0000256" key="1">
    <source>
        <dbReference type="SAM" id="MobiDB-lite"/>
    </source>
</evidence>
<comment type="caution">
    <text evidence="2">The sequence shown here is derived from an EMBL/GenBank/DDBJ whole genome shotgun (WGS) entry which is preliminary data.</text>
</comment>
<dbReference type="Proteomes" id="UP001155010">
    <property type="component" value="Unassembled WGS sequence"/>
</dbReference>
<reference evidence="2" key="1">
    <citation type="submission" date="2022-08" db="EMBL/GenBank/DDBJ databases">
        <title>Genomic Encyclopedia of Type Strains, Phase V (KMG-V): Genome sequencing to study the core and pangenomes of soil and plant-associated prokaryotes.</title>
        <authorList>
            <person name="Whitman W."/>
        </authorList>
    </citation>
    <scope>NUCLEOTIDE SEQUENCE</scope>
    <source>
        <strain evidence="2">SP2017</strain>
    </source>
</reference>
<accession>A0A9X2ZS22</accession>
<feature type="compositionally biased region" description="Acidic residues" evidence="1">
    <location>
        <begin position="135"/>
        <end position="144"/>
    </location>
</feature>
<proteinExistence type="predicted"/>
<evidence type="ECO:0000313" key="3">
    <source>
        <dbReference type="Proteomes" id="UP001155010"/>
    </source>
</evidence>
<organism evidence="2 3">
    <name type="scientific">Salinibacter ruber</name>
    <dbReference type="NCBI Taxonomy" id="146919"/>
    <lineage>
        <taxon>Bacteria</taxon>
        <taxon>Pseudomonadati</taxon>
        <taxon>Rhodothermota</taxon>
        <taxon>Rhodothermia</taxon>
        <taxon>Rhodothermales</taxon>
        <taxon>Salinibacteraceae</taxon>
        <taxon>Salinibacter</taxon>
    </lineage>
</organism>
<protein>
    <submittedName>
        <fullName evidence="2">Uncharacterized protein</fullName>
    </submittedName>
</protein>
<dbReference type="RefSeq" id="WP_259081979.1">
    <property type="nucleotide sequence ID" value="NZ_JANUBB010000007.1"/>
</dbReference>
<feature type="region of interest" description="Disordered" evidence="1">
    <location>
        <begin position="109"/>
        <end position="156"/>
    </location>
</feature>
<gene>
    <name evidence="2" type="ORF">GGP83_001981</name>
</gene>
<dbReference type="AlphaFoldDB" id="A0A9X2ZS22"/>
<feature type="compositionally biased region" description="Acidic residues" evidence="1">
    <location>
        <begin position="111"/>
        <end position="126"/>
    </location>
</feature>
<evidence type="ECO:0000313" key="2">
    <source>
        <dbReference type="EMBL" id="MCS3952025.1"/>
    </source>
</evidence>
<name>A0A9X2ZS22_9BACT</name>
<feature type="compositionally biased region" description="Basic and acidic residues" evidence="1">
    <location>
        <begin position="145"/>
        <end position="156"/>
    </location>
</feature>